<gene>
    <name evidence="1" type="ORF">H103_05726</name>
</gene>
<dbReference type="OrthoDB" id="4194484at2759"/>
<reference evidence="1" key="1">
    <citation type="submission" date="2014-02" db="EMBL/GenBank/DDBJ databases">
        <title>The Genome Sequence of Trichophyton rubrum (morphotype fischeri) CBS 288.86.</title>
        <authorList>
            <consortium name="The Broad Institute Genomics Platform"/>
            <person name="Cuomo C.A."/>
            <person name="White T.C."/>
            <person name="Graser Y."/>
            <person name="Martinez-Rossi N."/>
            <person name="Heitman J."/>
            <person name="Young S.K."/>
            <person name="Zeng Q."/>
            <person name="Gargeya S."/>
            <person name="Abouelleil A."/>
            <person name="Alvarado L."/>
            <person name="Chapman S.B."/>
            <person name="Gainer-Dewar J."/>
            <person name="Goldberg J."/>
            <person name="Griggs A."/>
            <person name="Gujja S."/>
            <person name="Hansen M."/>
            <person name="Howarth C."/>
            <person name="Imamovic A."/>
            <person name="Larimer J."/>
            <person name="Martinez D."/>
            <person name="Murphy C."/>
            <person name="Pearson M.D."/>
            <person name="Persinoti G."/>
            <person name="Poon T."/>
            <person name="Priest M."/>
            <person name="Roberts A.D."/>
            <person name="Saif S."/>
            <person name="Shea T.D."/>
            <person name="Sykes S.N."/>
            <person name="Wortman J."/>
            <person name="Nusbaum C."/>
            <person name="Birren B."/>
        </authorList>
    </citation>
    <scope>NUCLEOTIDE SEQUENCE [LARGE SCALE GENOMIC DNA]</scope>
    <source>
        <strain evidence="1">CBS 288.86</strain>
    </source>
</reference>
<organism evidence="1">
    <name type="scientific">Trichophyton rubrum CBS 288.86</name>
    <dbReference type="NCBI Taxonomy" id="1215330"/>
    <lineage>
        <taxon>Eukaryota</taxon>
        <taxon>Fungi</taxon>
        <taxon>Dikarya</taxon>
        <taxon>Ascomycota</taxon>
        <taxon>Pezizomycotina</taxon>
        <taxon>Eurotiomycetes</taxon>
        <taxon>Eurotiomycetidae</taxon>
        <taxon>Onygenales</taxon>
        <taxon>Arthrodermataceae</taxon>
        <taxon>Trichophyton</taxon>
    </lineage>
</organism>
<accession>A0A022VXB6</accession>
<sequence>MGFLSWWSNLRDSMHSVKETETRTAHRLAHSPPELWSSRDHIASRRLRFRRELALKKAKKENRSIVPVVMRYPEGPYWPYTIEDDMGEYLKAYKHKRKIDTFRARHPYLQVHQTDENTFHAYNPWNGETFLLY</sequence>
<dbReference type="EMBL" id="KK207876">
    <property type="protein sequence ID" value="EZF50907.1"/>
    <property type="molecule type" value="Genomic_DNA"/>
</dbReference>
<dbReference type="HOGENOM" id="CLU_1908186_0_0_1"/>
<evidence type="ECO:0000313" key="1">
    <source>
        <dbReference type="EMBL" id="EZF50907.1"/>
    </source>
</evidence>
<dbReference type="Proteomes" id="UP000023758">
    <property type="component" value="Unassembled WGS sequence"/>
</dbReference>
<proteinExistence type="predicted"/>
<dbReference type="AlphaFoldDB" id="A0A022VXB6"/>
<name>A0A022VXB6_TRIRU</name>
<protein>
    <submittedName>
        <fullName evidence="1">Uncharacterized protein</fullName>
    </submittedName>
</protein>